<gene>
    <name evidence="1" type="ORF">Fcan01_17195</name>
</gene>
<keyword evidence="2" id="KW-1185">Reference proteome</keyword>
<dbReference type="AlphaFoldDB" id="A0A226DU89"/>
<evidence type="ECO:0000313" key="1">
    <source>
        <dbReference type="EMBL" id="OXA48281.1"/>
    </source>
</evidence>
<organism evidence="1 2">
    <name type="scientific">Folsomia candida</name>
    <name type="common">Springtail</name>
    <dbReference type="NCBI Taxonomy" id="158441"/>
    <lineage>
        <taxon>Eukaryota</taxon>
        <taxon>Metazoa</taxon>
        <taxon>Ecdysozoa</taxon>
        <taxon>Arthropoda</taxon>
        <taxon>Hexapoda</taxon>
        <taxon>Collembola</taxon>
        <taxon>Entomobryomorpha</taxon>
        <taxon>Isotomoidea</taxon>
        <taxon>Isotomidae</taxon>
        <taxon>Proisotominae</taxon>
        <taxon>Folsomia</taxon>
    </lineage>
</organism>
<comment type="caution">
    <text evidence="1">The sequence shown here is derived from an EMBL/GenBank/DDBJ whole genome shotgun (WGS) entry which is preliminary data.</text>
</comment>
<evidence type="ECO:0000313" key="2">
    <source>
        <dbReference type="Proteomes" id="UP000198287"/>
    </source>
</evidence>
<reference evidence="1 2" key="1">
    <citation type="submission" date="2015-12" db="EMBL/GenBank/DDBJ databases">
        <title>The genome of Folsomia candida.</title>
        <authorList>
            <person name="Faddeeva A."/>
            <person name="Derks M.F."/>
            <person name="Anvar Y."/>
            <person name="Smit S."/>
            <person name="Van Straalen N."/>
            <person name="Roelofs D."/>
        </authorList>
    </citation>
    <scope>NUCLEOTIDE SEQUENCE [LARGE SCALE GENOMIC DNA]</scope>
    <source>
        <strain evidence="1 2">VU population</strain>
        <tissue evidence="1">Whole body</tissue>
    </source>
</reference>
<accession>A0A226DU89</accession>
<dbReference type="EMBL" id="LNIX01000012">
    <property type="protein sequence ID" value="OXA48281.1"/>
    <property type="molecule type" value="Genomic_DNA"/>
</dbReference>
<proteinExistence type="predicted"/>
<protein>
    <submittedName>
        <fullName evidence="1">Uncharacterized protein</fullName>
    </submittedName>
</protein>
<dbReference type="Proteomes" id="UP000198287">
    <property type="component" value="Unassembled WGS sequence"/>
</dbReference>
<sequence length="175" mass="19162">MKTYSSIVTTNASRPSAGVLVVTNKKSLELCVWTPRIWEELMSNYPSLEDNLICRADKSSKISTSGLDIIQNFWIPPAPWCHLDVAKMTSSDLVISPSSGKSPSTFGNIKPHAEKIIYSIFYAAIETRGVIAGCSTLVPILVVKSFPTVRTEEKPYLHNGNLLVQGFCKVDSAIA</sequence>
<name>A0A226DU89_FOLCA</name>